<reference evidence="8" key="1">
    <citation type="submission" date="2021-01" db="EMBL/GenBank/DDBJ databases">
        <title>Intestinitalea alba gen. nov., sp. nov., a novel genus of the family Enterobacteriaceae, isolated from the gut of the plastic-eating mealworm Tenebrio molitor L.</title>
        <authorList>
            <person name="Yang Y."/>
        </authorList>
    </citation>
    <scope>NUCLEOTIDE SEQUENCE</scope>
    <source>
        <strain evidence="8">BIT-L3</strain>
    </source>
</reference>
<comment type="caution">
    <text evidence="8">The sequence shown here is derived from an EMBL/GenBank/DDBJ whole genome shotgun (WGS) entry which is preliminary data.</text>
</comment>
<dbReference type="Pfam" id="PF00563">
    <property type="entry name" value="EAL"/>
    <property type="match status" value="1"/>
</dbReference>
<keyword evidence="4 6" id="KW-1133">Transmembrane helix</keyword>
<evidence type="ECO:0000256" key="3">
    <source>
        <dbReference type="ARBA" id="ARBA00022692"/>
    </source>
</evidence>
<dbReference type="InterPro" id="IPR001633">
    <property type="entry name" value="EAL_dom"/>
</dbReference>
<feature type="transmembrane region" description="Helical" evidence="6">
    <location>
        <begin position="293"/>
        <end position="313"/>
    </location>
</feature>
<keyword evidence="2" id="KW-1003">Cell membrane</keyword>
<accession>A0A8K0V134</accession>
<dbReference type="AlphaFoldDB" id="A0A8K0V134"/>
<evidence type="ECO:0000313" key="8">
    <source>
        <dbReference type="EMBL" id="MBK4715479.1"/>
    </source>
</evidence>
<dbReference type="SUPFAM" id="SSF141868">
    <property type="entry name" value="EAL domain-like"/>
    <property type="match status" value="1"/>
</dbReference>
<gene>
    <name evidence="8" type="ORF">JJB97_09075</name>
</gene>
<feature type="transmembrane region" description="Helical" evidence="6">
    <location>
        <begin position="254"/>
        <end position="281"/>
    </location>
</feature>
<dbReference type="RefSeq" id="WP_238713707.1">
    <property type="nucleotide sequence ID" value="NZ_JAEPBH010000020.1"/>
</dbReference>
<feature type="transmembrane region" description="Helical" evidence="6">
    <location>
        <begin position="44"/>
        <end position="65"/>
    </location>
</feature>
<keyword evidence="9" id="KW-1185">Reference proteome</keyword>
<dbReference type="Pfam" id="PF05231">
    <property type="entry name" value="MASE1"/>
    <property type="match status" value="1"/>
</dbReference>
<evidence type="ECO:0000259" key="7">
    <source>
        <dbReference type="PROSITE" id="PS50883"/>
    </source>
</evidence>
<dbReference type="Gene3D" id="3.20.20.450">
    <property type="entry name" value="EAL domain"/>
    <property type="match status" value="1"/>
</dbReference>
<keyword evidence="3 6" id="KW-0812">Transmembrane</keyword>
<organism evidence="8 9">
    <name type="scientific">Tenebrionibacter intestinalis</name>
    <dbReference type="NCBI Taxonomy" id="2799638"/>
    <lineage>
        <taxon>Bacteria</taxon>
        <taxon>Pseudomonadati</taxon>
        <taxon>Pseudomonadota</taxon>
        <taxon>Gammaproteobacteria</taxon>
        <taxon>Enterobacterales</taxon>
        <taxon>Enterobacteriaceae</taxon>
        <taxon>Tenebrionibacter/Tenebrionicola group</taxon>
        <taxon>Tenebrionibacter</taxon>
    </lineage>
</organism>
<evidence type="ECO:0000256" key="5">
    <source>
        <dbReference type="ARBA" id="ARBA00023136"/>
    </source>
</evidence>
<evidence type="ECO:0000256" key="2">
    <source>
        <dbReference type="ARBA" id="ARBA00022475"/>
    </source>
</evidence>
<dbReference type="InterPro" id="IPR000160">
    <property type="entry name" value="GGDEF_dom"/>
</dbReference>
<dbReference type="InterPro" id="IPR035919">
    <property type="entry name" value="EAL_sf"/>
</dbReference>
<dbReference type="GO" id="GO:0071111">
    <property type="term" value="F:cyclic-guanylate-specific phosphodiesterase activity"/>
    <property type="evidence" value="ECO:0007669"/>
    <property type="project" value="InterPro"/>
</dbReference>
<feature type="transmembrane region" description="Helical" evidence="6">
    <location>
        <begin position="211"/>
        <end position="234"/>
    </location>
</feature>
<evidence type="ECO:0000256" key="6">
    <source>
        <dbReference type="SAM" id="Phobius"/>
    </source>
</evidence>
<feature type="transmembrane region" description="Helical" evidence="6">
    <location>
        <begin position="12"/>
        <end position="32"/>
    </location>
</feature>
<protein>
    <submittedName>
        <fullName evidence="8">Sensor domain-containing phosphodiesterase</fullName>
    </submittedName>
</protein>
<evidence type="ECO:0000256" key="4">
    <source>
        <dbReference type="ARBA" id="ARBA00022989"/>
    </source>
</evidence>
<dbReference type="PANTHER" id="PTHR33121:SF64">
    <property type="entry name" value="CYCLIC DI-GMP PHOSPHODIESTERASE PDEF"/>
    <property type="match status" value="1"/>
</dbReference>
<dbReference type="PROSITE" id="PS50883">
    <property type="entry name" value="EAL"/>
    <property type="match status" value="1"/>
</dbReference>
<evidence type="ECO:0000313" key="9">
    <source>
        <dbReference type="Proteomes" id="UP000659047"/>
    </source>
</evidence>
<dbReference type="InterPro" id="IPR050706">
    <property type="entry name" value="Cyclic-di-GMP_PDE-like"/>
</dbReference>
<dbReference type="PANTHER" id="PTHR33121">
    <property type="entry name" value="CYCLIC DI-GMP PHOSPHODIESTERASE PDEF"/>
    <property type="match status" value="1"/>
</dbReference>
<dbReference type="InterPro" id="IPR007895">
    <property type="entry name" value="MASE1"/>
</dbReference>
<dbReference type="Proteomes" id="UP000659047">
    <property type="component" value="Unassembled WGS sequence"/>
</dbReference>
<keyword evidence="5 6" id="KW-0472">Membrane</keyword>
<dbReference type="SMART" id="SM00052">
    <property type="entry name" value="EAL"/>
    <property type="match status" value="1"/>
</dbReference>
<name>A0A8K0V134_9ENTR</name>
<dbReference type="GO" id="GO:0005886">
    <property type="term" value="C:plasma membrane"/>
    <property type="evidence" value="ECO:0007669"/>
    <property type="project" value="UniProtKB-SubCell"/>
</dbReference>
<feature type="transmembrane region" description="Helical" evidence="6">
    <location>
        <begin position="85"/>
        <end position="106"/>
    </location>
</feature>
<sequence>MQWSDWYQKHKNRWWCLPLILPILLQPLAVLCNVYTELHGVRVVLFYMPPALMMALMLLYGWAALPGIAAALVIRYLPMRGEVDAIASVCHYLFTCIISWGGYRLFVPRRNAVSFGYMPLSAARLFWLVFCQATIFFVIYQGLIIFEFYSARASMLGEDPLQVSTLINYQSQLVSSLVGIPFFYFILRALRHPPFARHFISRMRMQFHAHSSQMEVVLWLLILLGLVSLMLLPLSDHSTIFNTNYTLTLMLPVMLWGAMRFGFLFIIPVWTLVLIILSHYYYRYLLPGDKYDVQMAITSSCYAVFSFTIYLMAEMTTHQRTIYEKVRNAAFIDPVVQMPNLRALTRDLNFYSSSTLCLLNFSELDLLGQNYGVLMRVSYKQQLANGLQRSLQNGESLYHLSNKELVLRLSGESGKTRVEELYQKIRSFRFLWDGRAMQLQVGMSYCYVRSPVSHHYLLLGELGTMADFSLSTNRPESLQVSGARHVQNVVKQKVYMMNRLQKALDDDGFQLMAQRVEGIRGDGFYEILLRMKNDDGSLVKPDHFLPIAHEFGLSSRIDSWVLESALEFISKHREALPGIRFSINLTLASVCRAHFATEVYELLQRYDVQAWQLMFEINESSASSNMALANQTIYQLRQLGCRIAIDGFGTGYASYVCLREMNVDMLKLDGSFIRNIASSSVDYQLVESICQLARMKKMQVVAEFIETQDVLNTVKSMGIDYMQGHLISHPRMLESLV</sequence>
<feature type="transmembrane region" description="Helical" evidence="6">
    <location>
        <begin position="126"/>
        <end position="149"/>
    </location>
</feature>
<evidence type="ECO:0000256" key="1">
    <source>
        <dbReference type="ARBA" id="ARBA00004651"/>
    </source>
</evidence>
<proteinExistence type="predicted"/>
<feature type="transmembrane region" description="Helical" evidence="6">
    <location>
        <begin position="169"/>
        <end position="190"/>
    </location>
</feature>
<dbReference type="EMBL" id="JAEPBH010000020">
    <property type="protein sequence ID" value="MBK4715479.1"/>
    <property type="molecule type" value="Genomic_DNA"/>
</dbReference>
<comment type="subcellular location">
    <subcellularLocation>
        <location evidence="1">Cell membrane</location>
        <topology evidence="1">Multi-pass membrane protein</topology>
    </subcellularLocation>
</comment>
<dbReference type="SMART" id="SM00267">
    <property type="entry name" value="GGDEF"/>
    <property type="match status" value="1"/>
</dbReference>
<dbReference type="CDD" id="cd01948">
    <property type="entry name" value="EAL"/>
    <property type="match status" value="1"/>
</dbReference>
<feature type="domain" description="EAL" evidence="7">
    <location>
        <begin position="493"/>
        <end position="737"/>
    </location>
</feature>